<protein>
    <submittedName>
        <fullName evidence="1">Uncharacterized protein</fullName>
    </submittedName>
</protein>
<dbReference type="Proteomes" id="UP000325433">
    <property type="component" value="Unassembled WGS sequence"/>
</dbReference>
<evidence type="ECO:0000313" key="1">
    <source>
        <dbReference type="EMBL" id="KAE8309886.1"/>
    </source>
</evidence>
<organism evidence="1 2">
    <name type="scientific">Aspergillus transmontanensis</name>
    <dbReference type="NCBI Taxonomy" id="1034304"/>
    <lineage>
        <taxon>Eukaryota</taxon>
        <taxon>Fungi</taxon>
        <taxon>Dikarya</taxon>
        <taxon>Ascomycota</taxon>
        <taxon>Pezizomycotina</taxon>
        <taxon>Eurotiomycetes</taxon>
        <taxon>Eurotiomycetidae</taxon>
        <taxon>Eurotiales</taxon>
        <taxon>Aspergillaceae</taxon>
        <taxon>Aspergillus</taxon>
        <taxon>Aspergillus subgen. Circumdati</taxon>
    </lineage>
</organism>
<gene>
    <name evidence="1" type="ORF">BDV41DRAFT_580014</name>
</gene>
<proteinExistence type="predicted"/>
<reference evidence="2" key="1">
    <citation type="submission" date="2019-04" db="EMBL/GenBank/DDBJ databases">
        <title>Friends and foes A comparative genomics studyof 23 Aspergillus species from section Flavi.</title>
        <authorList>
            <consortium name="DOE Joint Genome Institute"/>
            <person name="Kjaerbolling I."/>
            <person name="Vesth T."/>
            <person name="Frisvad J.C."/>
            <person name="Nybo J.L."/>
            <person name="Theobald S."/>
            <person name="Kildgaard S."/>
            <person name="Isbrandt T."/>
            <person name="Kuo A."/>
            <person name="Sato A."/>
            <person name="Lyhne E.K."/>
            <person name="Kogle M.E."/>
            <person name="Wiebenga A."/>
            <person name="Kun R.S."/>
            <person name="Lubbers R.J."/>
            <person name="Makela M.R."/>
            <person name="Barry K."/>
            <person name="Chovatia M."/>
            <person name="Clum A."/>
            <person name="Daum C."/>
            <person name="Haridas S."/>
            <person name="He G."/>
            <person name="LaButti K."/>
            <person name="Lipzen A."/>
            <person name="Mondo S."/>
            <person name="Riley R."/>
            <person name="Salamov A."/>
            <person name="Simmons B.A."/>
            <person name="Magnuson J.K."/>
            <person name="Henrissat B."/>
            <person name="Mortensen U.H."/>
            <person name="Larsen T.O."/>
            <person name="Devries R.P."/>
            <person name="Grigoriev I.V."/>
            <person name="Machida M."/>
            <person name="Baker S.E."/>
            <person name="Andersen M.R."/>
        </authorList>
    </citation>
    <scope>NUCLEOTIDE SEQUENCE [LARGE SCALE GENOMIC DNA]</scope>
    <source>
        <strain evidence="2">CBS 130015</strain>
    </source>
</reference>
<dbReference type="EMBL" id="ML738360">
    <property type="protein sequence ID" value="KAE8309886.1"/>
    <property type="molecule type" value="Genomic_DNA"/>
</dbReference>
<name>A0A5N6VNY5_9EURO</name>
<evidence type="ECO:0000313" key="2">
    <source>
        <dbReference type="Proteomes" id="UP000325433"/>
    </source>
</evidence>
<dbReference type="AlphaFoldDB" id="A0A5N6VNY5"/>
<accession>A0A5N6VNY5</accession>
<sequence>MNIMEKLGVLVLHRPEAPHGATRMESPNTELNEIGEILATTQLSETARASSGQLERSEIAHTQVETDVKYQFRSISLPDSKQGLTRILLAIRGTRHFYQAAEKLSIWTNTLYNSLFTDPEILFASLSFRAYFVGRSGQINQELSCVTASILSMELLVGILTGVDKRQFREDGITPTLLLPQTIEPFRNISPPDLKRAAIHDRRLHLHVFKKVAGFNNWVQDVGKTRILETFWAVADGQILVFWRCPHQICSSVKRTTFYAVYYTVPGSNI</sequence>
<keyword evidence="2" id="KW-1185">Reference proteome</keyword>